<dbReference type="EMBL" id="KV784384">
    <property type="protein sequence ID" value="OEU07703.1"/>
    <property type="molecule type" value="Genomic_DNA"/>
</dbReference>
<sequence>MVAYGPIVSIYIERRILSLAFQLGMSLRTELFSSKRKEKKIESRKIFYCGGGCGGGEVVIMKLSFAYISAFLVFILVNAANAVPTAGPVVASLAARVATKAAARLFGAQRELRGDCENSDSFQFDGDATKTCDLFVAKKPNKRCKKKQLGTGIKLKFFCPATCKSQCKKTDSPTSSPTVKRKACENSDSFQFKDNPELTCDSYVAKQPRKRCRKEQPGNATQTCDSYVAEKPNKRCKKVQPGTNEKKLKFFCPATCRNRCKQTDSPTATPTSSPTLSPTSTDGTVTLAEIVEAAVKALQVIADLPANADRRQRFLSTCPEPVVECTATGITCDFDDVDTTGFTCYAVTCTITASACSNIDTAEKVVQIEIAVEDGDLEKALLDEGIIANTASPTESSYPSINPTSD</sequence>
<accession>A0A1E7EQ85</accession>
<organism evidence="3 4">
    <name type="scientific">Fragilariopsis cylindrus CCMP1102</name>
    <dbReference type="NCBI Taxonomy" id="635003"/>
    <lineage>
        <taxon>Eukaryota</taxon>
        <taxon>Sar</taxon>
        <taxon>Stramenopiles</taxon>
        <taxon>Ochrophyta</taxon>
        <taxon>Bacillariophyta</taxon>
        <taxon>Bacillariophyceae</taxon>
        <taxon>Bacillariophycidae</taxon>
        <taxon>Bacillariales</taxon>
        <taxon>Bacillariaceae</taxon>
        <taxon>Fragilariopsis</taxon>
    </lineage>
</organism>
<protein>
    <submittedName>
        <fullName evidence="3">Uncharacterized protein</fullName>
    </submittedName>
</protein>
<name>A0A1E7EQ85_9STRA</name>
<evidence type="ECO:0000313" key="4">
    <source>
        <dbReference type="Proteomes" id="UP000095751"/>
    </source>
</evidence>
<gene>
    <name evidence="3" type="ORF">FRACYDRAFT_250726</name>
</gene>
<keyword evidence="4" id="KW-1185">Reference proteome</keyword>
<dbReference type="Proteomes" id="UP000095751">
    <property type="component" value="Unassembled WGS sequence"/>
</dbReference>
<proteinExistence type="predicted"/>
<evidence type="ECO:0000256" key="1">
    <source>
        <dbReference type="SAM" id="MobiDB-lite"/>
    </source>
</evidence>
<dbReference type="InParanoid" id="A0A1E7EQ85"/>
<evidence type="ECO:0000256" key="2">
    <source>
        <dbReference type="SAM" id="Phobius"/>
    </source>
</evidence>
<feature type="compositionally biased region" description="Low complexity" evidence="1">
    <location>
        <begin position="263"/>
        <end position="281"/>
    </location>
</feature>
<reference evidence="3 4" key="1">
    <citation type="submission" date="2016-09" db="EMBL/GenBank/DDBJ databases">
        <title>Extensive genetic diversity and differential bi-allelic expression allows diatom success in the polar Southern Ocean.</title>
        <authorList>
            <consortium name="DOE Joint Genome Institute"/>
            <person name="Mock T."/>
            <person name="Otillar R.P."/>
            <person name="Strauss J."/>
            <person name="Dupont C."/>
            <person name="Frickenhaus S."/>
            <person name="Maumus F."/>
            <person name="Mcmullan M."/>
            <person name="Sanges R."/>
            <person name="Schmutz J."/>
            <person name="Toseland A."/>
            <person name="Valas R."/>
            <person name="Veluchamy A."/>
            <person name="Ward B.J."/>
            <person name="Allen A."/>
            <person name="Barry K."/>
            <person name="Falciatore A."/>
            <person name="Ferrante M."/>
            <person name="Fortunato A.E."/>
            <person name="Gloeckner G."/>
            <person name="Gruber A."/>
            <person name="Hipkin R."/>
            <person name="Janech M."/>
            <person name="Kroth P."/>
            <person name="Leese F."/>
            <person name="Lindquist E."/>
            <person name="Lyon B.R."/>
            <person name="Martin J."/>
            <person name="Mayer C."/>
            <person name="Parker M."/>
            <person name="Quesneville H."/>
            <person name="Raymond J."/>
            <person name="Uhlig C."/>
            <person name="Valentin K.U."/>
            <person name="Worden A.Z."/>
            <person name="Armbrust E.V."/>
            <person name="Bowler C."/>
            <person name="Green B."/>
            <person name="Moulton V."/>
            <person name="Van Oosterhout C."/>
            <person name="Grigoriev I."/>
        </authorList>
    </citation>
    <scope>NUCLEOTIDE SEQUENCE [LARGE SCALE GENOMIC DNA]</scope>
    <source>
        <strain evidence="3 4">CCMP1102</strain>
    </source>
</reference>
<dbReference type="KEGG" id="fcy:FRACYDRAFT_250726"/>
<feature type="region of interest" description="Disordered" evidence="1">
    <location>
        <begin position="261"/>
        <end position="281"/>
    </location>
</feature>
<keyword evidence="2" id="KW-0812">Transmembrane</keyword>
<keyword evidence="2" id="KW-0472">Membrane</keyword>
<dbReference type="OrthoDB" id="57213at2759"/>
<feature type="transmembrane region" description="Helical" evidence="2">
    <location>
        <begin position="46"/>
        <end position="77"/>
    </location>
</feature>
<evidence type="ECO:0000313" key="3">
    <source>
        <dbReference type="EMBL" id="OEU07703.1"/>
    </source>
</evidence>
<dbReference type="AlphaFoldDB" id="A0A1E7EQ85"/>
<keyword evidence="2" id="KW-1133">Transmembrane helix</keyword>